<accession>A0A3D8IAJ9</accession>
<evidence type="ECO:0000313" key="9">
    <source>
        <dbReference type="Proteomes" id="UP000256650"/>
    </source>
</evidence>
<dbReference type="SUPFAM" id="SSF58104">
    <property type="entry name" value="Methyl-accepting chemotaxis protein (MCP) signaling domain"/>
    <property type="match status" value="1"/>
</dbReference>
<dbReference type="RefSeq" id="WP_115552006.1">
    <property type="nucleotide sequence ID" value="NZ_NXLS01000008.1"/>
</dbReference>
<dbReference type="SMART" id="SM00283">
    <property type="entry name" value="MA"/>
    <property type="match status" value="1"/>
</dbReference>
<proteinExistence type="inferred from homology"/>
<dbReference type="GO" id="GO:0004888">
    <property type="term" value="F:transmembrane signaling receptor activity"/>
    <property type="evidence" value="ECO:0007669"/>
    <property type="project" value="TreeGrafter"/>
</dbReference>
<dbReference type="OrthoDB" id="5348717at2"/>
<dbReference type="PROSITE" id="PS50885">
    <property type="entry name" value="HAMP"/>
    <property type="match status" value="1"/>
</dbReference>
<evidence type="ECO:0000256" key="5">
    <source>
        <dbReference type="SAM" id="Phobius"/>
    </source>
</evidence>
<feature type="transmembrane region" description="Helical" evidence="5">
    <location>
        <begin position="330"/>
        <end position="353"/>
    </location>
</feature>
<dbReference type="GO" id="GO:0006935">
    <property type="term" value="P:chemotaxis"/>
    <property type="evidence" value="ECO:0007669"/>
    <property type="project" value="UniProtKB-KW"/>
</dbReference>
<feature type="coiled-coil region" evidence="4">
    <location>
        <begin position="544"/>
        <end position="571"/>
    </location>
</feature>
<dbReference type="GeneID" id="82536563"/>
<feature type="domain" description="HAMP" evidence="7">
    <location>
        <begin position="412"/>
        <end position="465"/>
    </location>
</feature>
<dbReference type="Gene3D" id="3.30.450.20">
    <property type="entry name" value="PAS domain"/>
    <property type="match status" value="1"/>
</dbReference>
<keyword evidence="4" id="KW-0175">Coiled coil</keyword>
<keyword evidence="3" id="KW-0807">Transducer</keyword>
<dbReference type="AlphaFoldDB" id="A0A3D8IAJ9"/>
<dbReference type="PANTHER" id="PTHR43531:SF11">
    <property type="entry name" value="METHYL-ACCEPTING CHEMOTAXIS PROTEIN 3"/>
    <property type="match status" value="1"/>
</dbReference>
<keyword evidence="5" id="KW-1133">Transmembrane helix</keyword>
<protein>
    <submittedName>
        <fullName evidence="8">Chemotaxis protein</fullName>
    </submittedName>
</protein>
<dbReference type="EMBL" id="NXLS01000008">
    <property type="protein sequence ID" value="RDU62172.1"/>
    <property type="molecule type" value="Genomic_DNA"/>
</dbReference>
<evidence type="ECO:0000313" key="8">
    <source>
        <dbReference type="EMBL" id="RDU62172.1"/>
    </source>
</evidence>
<evidence type="ECO:0000259" key="6">
    <source>
        <dbReference type="PROSITE" id="PS50111"/>
    </source>
</evidence>
<evidence type="ECO:0000256" key="2">
    <source>
        <dbReference type="ARBA" id="ARBA00029447"/>
    </source>
</evidence>
<comment type="similarity">
    <text evidence="2">Belongs to the methyl-accepting chemotaxis (MCP) protein family.</text>
</comment>
<dbReference type="PANTHER" id="PTHR43531">
    <property type="entry name" value="PROTEIN ICFG"/>
    <property type="match status" value="1"/>
</dbReference>
<dbReference type="GO" id="GO:0007165">
    <property type="term" value="P:signal transduction"/>
    <property type="evidence" value="ECO:0007669"/>
    <property type="project" value="UniProtKB-KW"/>
</dbReference>
<reference evidence="8 9" key="1">
    <citation type="submission" date="2018-04" db="EMBL/GenBank/DDBJ databases">
        <title>Novel Campyloabacter and Helicobacter Species and Strains.</title>
        <authorList>
            <person name="Mannion A.J."/>
            <person name="Shen Z."/>
            <person name="Fox J.G."/>
        </authorList>
    </citation>
    <scope>NUCLEOTIDE SEQUENCE [LARGE SCALE GENOMIC DNA]</scope>
    <source>
        <strain evidence="8 9">MIT 99-5101</strain>
    </source>
</reference>
<dbReference type="InterPro" id="IPR004089">
    <property type="entry name" value="MCPsignal_dom"/>
</dbReference>
<dbReference type="InterPro" id="IPR051310">
    <property type="entry name" value="MCP_chemotaxis"/>
</dbReference>
<keyword evidence="9" id="KW-1185">Reference proteome</keyword>
<feature type="transmembrane region" description="Helical" evidence="5">
    <location>
        <begin position="12"/>
        <end position="32"/>
    </location>
</feature>
<keyword evidence="5" id="KW-0812">Transmembrane</keyword>
<keyword evidence="5" id="KW-0472">Membrane</keyword>
<gene>
    <name evidence="8" type="ORF">CQA43_07660</name>
</gene>
<feature type="domain" description="Methyl-accepting transducer" evidence="6">
    <location>
        <begin position="504"/>
        <end position="692"/>
    </location>
</feature>
<keyword evidence="1" id="KW-0145">Chemotaxis</keyword>
<evidence type="ECO:0000259" key="7">
    <source>
        <dbReference type="PROSITE" id="PS50885"/>
    </source>
</evidence>
<name>A0A3D8IAJ9_9HELI</name>
<dbReference type="Gene3D" id="1.10.287.950">
    <property type="entry name" value="Methyl-accepting chemotaxis protein"/>
    <property type="match status" value="1"/>
</dbReference>
<dbReference type="InterPro" id="IPR003660">
    <property type="entry name" value="HAMP_dom"/>
</dbReference>
<dbReference type="Pfam" id="PF00015">
    <property type="entry name" value="MCPsignal"/>
    <property type="match status" value="1"/>
</dbReference>
<sequence>MDFFRNLKLQTKLNSVIAIIFIVGIIILSLIVTNRVSENMQRNAKDIVEKSSQSYADHIKGISEELITITRGSSSILNHIFETAEIRDLSFQRIYNVVEGVFDSSSNANYGFLYLKNAPAHFRENPLHITPSGEFFMMLYDEDTSKKGGITSKQARDTFPQLASIQDALREGKYGSNRVFFGKTRKFQIGEDNFIGTGLVMPLFDSRKQIIGAIGFIFNFETIAAYLNDPDQSVFEQDIRLLLDNDGLIISFPDSNQLLKQIQDVNPTPGAQSLINAIKDHQDGIYDYTDTHGNSSFASLENFSVADNEASFAVVTTAPKNSVLAPLYHLQYTIGIASLIFIVVAMGLIYWYIKVNLGNRLPMLVKTLVAFFRFINHESKETQFIKINANDELGIMGKLINDNIKRTQDSLRIDEEAIEQSAQTAKAIENGDLTARIVKQPANPQLVELKNVLNNMLDVLQNKVGSDMNEIHRVFESYKTLDFTTEVKDAKGSVEITTNTLGEEIRQMLTASAGFAQNLSAQSSELEKFMTRLTEGSQTQASSLQQSAAAVEEINQSMENVSNKTSDATRQAEDIKGIVGVIKDIADQTNLLALNAAIEAARAGEHGRGFAVVADEVRKLAERTGKSLGEIEANVNVLVQNVSEMSESIKEQSLGISQINEAIVQLETVTNENVEVANMTNDITKNVNDIAQNILNDVHKKKF</sequence>
<evidence type="ECO:0000256" key="3">
    <source>
        <dbReference type="PROSITE-ProRule" id="PRU00284"/>
    </source>
</evidence>
<dbReference type="PROSITE" id="PS50111">
    <property type="entry name" value="CHEMOTAXIS_TRANSDUC_2"/>
    <property type="match status" value="1"/>
</dbReference>
<dbReference type="Proteomes" id="UP000256650">
    <property type="component" value="Unassembled WGS sequence"/>
</dbReference>
<dbReference type="GO" id="GO:0005886">
    <property type="term" value="C:plasma membrane"/>
    <property type="evidence" value="ECO:0007669"/>
    <property type="project" value="TreeGrafter"/>
</dbReference>
<evidence type="ECO:0000256" key="1">
    <source>
        <dbReference type="ARBA" id="ARBA00022500"/>
    </source>
</evidence>
<evidence type="ECO:0000256" key="4">
    <source>
        <dbReference type="SAM" id="Coils"/>
    </source>
</evidence>
<organism evidence="8 9">
    <name type="scientific">Helicobacter ganmani</name>
    <dbReference type="NCBI Taxonomy" id="60246"/>
    <lineage>
        <taxon>Bacteria</taxon>
        <taxon>Pseudomonadati</taxon>
        <taxon>Campylobacterota</taxon>
        <taxon>Epsilonproteobacteria</taxon>
        <taxon>Campylobacterales</taxon>
        <taxon>Helicobacteraceae</taxon>
        <taxon>Helicobacter</taxon>
    </lineage>
</organism>
<comment type="caution">
    <text evidence="8">The sequence shown here is derived from an EMBL/GenBank/DDBJ whole genome shotgun (WGS) entry which is preliminary data.</text>
</comment>